<keyword evidence="2 6" id="KW-0472">Membrane</keyword>
<comment type="caution">
    <text evidence="10">The sequence shown here is derived from an EMBL/GenBank/DDBJ whole genome shotgun (WGS) entry which is preliminary data.</text>
</comment>
<dbReference type="AlphaFoldDB" id="A0A521G0Z8"/>
<evidence type="ECO:0000313" key="10">
    <source>
        <dbReference type="EMBL" id="TAA74697.1"/>
    </source>
</evidence>
<evidence type="ECO:0000313" key="11">
    <source>
        <dbReference type="Proteomes" id="UP000316238"/>
    </source>
</evidence>
<dbReference type="InterPro" id="IPR036737">
    <property type="entry name" value="OmpA-like_sf"/>
</dbReference>
<keyword evidence="5 6" id="KW-0449">Lipoprotein</keyword>
<evidence type="ECO:0000256" key="1">
    <source>
        <dbReference type="ARBA" id="ARBA00022729"/>
    </source>
</evidence>
<reference evidence="10" key="1">
    <citation type="submission" date="2017-07" db="EMBL/GenBank/DDBJ databases">
        <title>The cable genome - Insights into the physiology and evolution of filamentous bacteria capable of sulfide oxidation via long distance electron transfer.</title>
        <authorList>
            <person name="Thorup C."/>
            <person name="Bjerg J.T."/>
            <person name="Schreiber L."/>
            <person name="Nielsen L.P."/>
            <person name="Kjeldsen K.U."/>
            <person name="Boesen T."/>
            <person name="Boggild A."/>
            <person name="Meysman F."/>
            <person name="Geelhoed J."/>
            <person name="Schramm A."/>
        </authorList>
    </citation>
    <scope>NUCLEOTIDE SEQUENCE [LARGE SCALE GENOMIC DNA]</scope>
    <source>
        <strain evidence="10">GS</strain>
    </source>
</reference>
<evidence type="ECO:0000259" key="9">
    <source>
        <dbReference type="PROSITE" id="PS51123"/>
    </source>
</evidence>
<comment type="similarity">
    <text evidence="6">Belongs to the Pal lipoprotein family.</text>
</comment>
<name>A0A521G0Z8_9BACT</name>
<evidence type="ECO:0000256" key="5">
    <source>
        <dbReference type="ARBA" id="ARBA00023288"/>
    </source>
</evidence>
<feature type="chain" id="PRO_5021882349" description="Peptidoglycan-associated lipoprotein" evidence="8">
    <location>
        <begin position="18"/>
        <end position="235"/>
    </location>
</feature>
<evidence type="ECO:0000256" key="6">
    <source>
        <dbReference type="HAMAP-Rule" id="MF_02204"/>
    </source>
</evidence>
<dbReference type="InterPro" id="IPR006665">
    <property type="entry name" value="OmpA-like"/>
</dbReference>
<dbReference type="Pfam" id="PF00691">
    <property type="entry name" value="OmpA"/>
    <property type="match status" value="1"/>
</dbReference>
<feature type="region of interest" description="Disordered" evidence="7">
    <location>
        <begin position="97"/>
        <end position="125"/>
    </location>
</feature>
<feature type="compositionally biased region" description="Low complexity" evidence="7">
    <location>
        <begin position="50"/>
        <end position="64"/>
    </location>
</feature>
<dbReference type="InterPro" id="IPR039001">
    <property type="entry name" value="Pal"/>
</dbReference>
<organism evidence="10 11">
    <name type="scientific">Candidatus Electronema aureum</name>
    <dbReference type="NCBI Taxonomy" id="2005002"/>
    <lineage>
        <taxon>Bacteria</taxon>
        <taxon>Pseudomonadati</taxon>
        <taxon>Thermodesulfobacteriota</taxon>
        <taxon>Desulfobulbia</taxon>
        <taxon>Desulfobulbales</taxon>
        <taxon>Desulfobulbaceae</taxon>
        <taxon>Candidatus Electronema</taxon>
    </lineage>
</organism>
<dbReference type="PANTHER" id="PTHR30329:SF21">
    <property type="entry name" value="LIPOPROTEIN YIAD-RELATED"/>
    <property type="match status" value="1"/>
</dbReference>
<dbReference type="GO" id="GO:0009279">
    <property type="term" value="C:cell outer membrane"/>
    <property type="evidence" value="ECO:0007669"/>
    <property type="project" value="UniProtKB-SubCell"/>
</dbReference>
<keyword evidence="3 6" id="KW-0564">Palmitate</keyword>
<dbReference type="InterPro" id="IPR050330">
    <property type="entry name" value="Bact_OuterMem_StrucFunc"/>
</dbReference>
<keyword evidence="1 6" id="KW-0732">Signal</keyword>
<evidence type="ECO:0000256" key="8">
    <source>
        <dbReference type="SAM" id="SignalP"/>
    </source>
</evidence>
<evidence type="ECO:0000256" key="2">
    <source>
        <dbReference type="ARBA" id="ARBA00023136"/>
    </source>
</evidence>
<dbReference type="PROSITE" id="PS51257">
    <property type="entry name" value="PROKAR_LIPOPROTEIN"/>
    <property type="match status" value="1"/>
</dbReference>
<dbReference type="PROSITE" id="PS51123">
    <property type="entry name" value="OMPA_2"/>
    <property type="match status" value="1"/>
</dbReference>
<protein>
    <recommendedName>
        <fullName evidence="6">Peptidoglycan-associated lipoprotein</fullName>
        <shortName evidence="6">PAL</shortName>
    </recommendedName>
</protein>
<accession>A0A521G0Z8</accession>
<evidence type="ECO:0000256" key="4">
    <source>
        <dbReference type="ARBA" id="ARBA00023237"/>
    </source>
</evidence>
<dbReference type="PRINTS" id="PR01021">
    <property type="entry name" value="OMPADOMAIN"/>
</dbReference>
<dbReference type="HAMAP" id="MF_02204">
    <property type="entry name" value="Pal"/>
    <property type="match status" value="1"/>
</dbReference>
<dbReference type="Proteomes" id="UP000316238">
    <property type="component" value="Unassembled WGS sequence"/>
</dbReference>
<dbReference type="Gene3D" id="3.30.1330.60">
    <property type="entry name" value="OmpA-like domain"/>
    <property type="match status" value="1"/>
</dbReference>
<evidence type="ECO:0000256" key="7">
    <source>
        <dbReference type="SAM" id="MobiDB-lite"/>
    </source>
</evidence>
<evidence type="ECO:0000256" key="3">
    <source>
        <dbReference type="ARBA" id="ARBA00023139"/>
    </source>
</evidence>
<proteinExistence type="inferred from homology"/>
<dbReference type="EMBL" id="NQJD01000019">
    <property type="protein sequence ID" value="TAA74697.1"/>
    <property type="molecule type" value="Genomic_DNA"/>
</dbReference>
<feature type="compositionally biased region" description="Polar residues" evidence="7">
    <location>
        <begin position="101"/>
        <end position="113"/>
    </location>
</feature>
<dbReference type="PANTHER" id="PTHR30329">
    <property type="entry name" value="STATOR ELEMENT OF FLAGELLAR MOTOR COMPLEX"/>
    <property type="match status" value="1"/>
</dbReference>
<keyword evidence="4 6" id="KW-0998">Cell outer membrane</keyword>
<feature type="domain" description="OmpA-like" evidence="9">
    <location>
        <begin position="121"/>
        <end position="235"/>
    </location>
</feature>
<dbReference type="SUPFAM" id="SSF103088">
    <property type="entry name" value="OmpA-like"/>
    <property type="match status" value="1"/>
</dbReference>
<dbReference type="GO" id="GO:0051301">
    <property type="term" value="P:cell division"/>
    <property type="evidence" value="ECO:0007669"/>
    <property type="project" value="InterPro"/>
</dbReference>
<feature type="region of interest" description="Disordered" evidence="7">
    <location>
        <begin position="30"/>
        <end position="64"/>
    </location>
</feature>
<sequence length="235" mass="25102">MSAFVNRMLLCACMTFALSLTGCGPKPVEPYSKPAKSGNSTFSDPDSGIAADDGTVADTGTGTPGDYAALDNLPSSPGGMAADIQNSPNAAPAVEALNEGSGVSQKASGFTDNESADYKRKNGRSSPQMKSIYYDFDQSAVRNDQVAKMEANAKHLKKNAGSRVIVEGNCDERGTKEYNLALGERRAMAAKKYLINLGVEAGRVRTMSFGEERPLFPGTEESDYELNRRSDFVLE</sequence>
<comment type="subcellular location">
    <subcellularLocation>
        <location evidence="6">Cell outer membrane</location>
        <topology evidence="6">Lipid-anchor</topology>
    </subcellularLocation>
</comment>
<keyword evidence="11" id="KW-1185">Reference proteome</keyword>
<dbReference type="InterPro" id="IPR006664">
    <property type="entry name" value="OMP_bac"/>
</dbReference>
<feature type="signal peptide" evidence="8">
    <location>
        <begin position="1"/>
        <end position="17"/>
    </location>
</feature>
<gene>
    <name evidence="6" type="primary">pal</name>
    <name evidence="10" type="ORF">CDV28_11910</name>
</gene>
<dbReference type="CDD" id="cd07185">
    <property type="entry name" value="OmpA_C-like"/>
    <property type="match status" value="1"/>
</dbReference>